<organism evidence="6 7">
    <name type="scientific">Glaciimonas immobilis</name>
    <dbReference type="NCBI Taxonomy" id="728004"/>
    <lineage>
        <taxon>Bacteria</taxon>
        <taxon>Pseudomonadati</taxon>
        <taxon>Pseudomonadota</taxon>
        <taxon>Betaproteobacteria</taxon>
        <taxon>Burkholderiales</taxon>
        <taxon>Oxalobacteraceae</taxon>
        <taxon>Glaciimonas</taxon>
    </lineage>
</organism>
<evidence type="ECO:0000259" key="5">
    <source>
        <dbReference type="Pfam" id="PF01625"/>
    </source>
</evidence>
<name>A0A840RPI1_9BURK</name>
<dbReference type="Pfam" id="PF01625">
    <property type="entry name" value="PMSR"/>
    <property type="match status" value="1"/>
</dbReference>
<dbReference type="RefSeq" id="WP_168056530.1">
    <property type="nucleotide sequence ID" value="NZ_JAAOZT010000010.1"/>
</dbReference>
<dbReference type="InterPro" id="IPR002569">
    <property type="entry name" value="Met_Sox_Rdtase_MsrA_dom"/>
</dbReference>
<gene>
    <name evidence="4" type="primary">msrA</name>
    <name evidence="6" type="ORF">HNR39_001457</name>
</gene>
<keyword evidence="1 4" id="KW-0560">Oxidoreductase</keyword>
<evidence type="ECO:0000256" key="3">
    <source>
        <dbReference type="ARBA" id="ARBA00048782"/>
    </source>
</evidence>
<evidence type="ECO:0000313" key="7">
    <source>
        <dbReference type="Proteomes" id="UP000571084"/>
    </source>
</evidence>
<dbReference type="GO" id="GO:0008113">
    <property type="term" value="F:peptide-methionine (S)-S-oxide reductase activity"/>
    <property type="evidence" value="ECO:0007669"/>
    <property type="project" value="UniProtKB-UniRule"/>
</dbReference>
<dbReference type="HAMAP" id="MF_01401">
    <property type="entry name" value="MsrA"/>
    <property type="match status" value="1"/>
</dbReference>
<keyword evidence="7" id="KW-1185">Reference proteome</keyword>
<comment type="catalytic activity">
    <reaction evidence="3 4">
        <text>[thioredoxin]-disulfide + L-methionine + H2O = L-methionine (S)-S-oxide + [thioredoxin]-dithiol</text>
        <dbReference type="Rhea" id="RHEA:19993"/>
        <dbReference type="Rhea" id="RHEA-COMP:10698"/>
        <dbReference type="Rhea" id="RHEA-COMP:10700"/>
        <dbReference type="ChEBI" id="CHEBI:15377"/>
        <dbReference type="ChEBI" id="CHEBI:29950"/>
        <dbReference type="ChEBI" id="CHEBI:50058"/>
        <dbReference type="ChEBI" id="CHEBI:57844"/>
        <dbReference type="ChEBI" id="CHEBI:58772"/>
        <dbReference type="EC" id="1.8.4.11"/>
    </reaction>
</comment>
<sequence length="241" mass="26088">MNISHSRYAAPVVRILSTLLIGVAVVTGSVGPVCAYAAESAVIIAAPTVNQAKIKGPLQIAVFAGGCFWGVQGVFEHVRGVRKVVSGYSGGDKNSAQYDTVSTGKTGHAESVQITFDPAEVTYGELLQVFFSVTQDPTQLNRQGPDSGTQYRSNIFYVDDAQKNIAQAYIAQLTKAHAFSGSIVTRIDPLKSFYPAEAYHQDFLLHNPTFPYIVYNDLPKIENLKKVFPKLYTSVAVASGY</sequence>
<dbReference type="PANTHER" id="PTHR43774">
    <property type="entry name" value="PEPTIDE METHIONINE SULFOXIDE REDUCTASE"/>
    <property type="match status" value="1"/>
</dbReference>
<dbReference type="Gene3D" id="3.30.1060.10">
    <property type="entry name" value="Peptide methionine sulphoxide reductase MsrA"/>
    <property type="match status" value="1"/>
</dbReference>
<protein>
    <recommendedName>
        <fullName evidence="4">Peptide methionine sulfoxide reductase MsrA</fullName>
        <shortName evidence="4">Protein-methionine-S-oxide reductase</shortName>
        <ecNumber evidence="4">1.8.4.11</ecNumber>
    </recommendedName>
    <alternativeName>
        <fullName evidence="4">Peptide-methionine (S)-S-oxide reductase</fullName>
        <shortName evidence="4">Peptide Met(O) reductase</shortName>
    </alternativeName>
</protein>
<dbReference type="Proteomes" id="UP000571084">
    <property type="component" value="Unassembled WGS sequence"/>
</dbReference>
<reference evidence="6 7" key="1">
    <citation type="submission" date="2020-08" db="EMBL/GenBank/DDBJ databases">
        <title>Genomic Encyclopedia of Type Strains, Phase IV (KMG-IV): sequencing the most valuable type-strain genomes for metagenomic binning, comparative biology and taxonomic classification.</title>
        <authorList>
            <person name="Goeker M."/>
        </authorList>
    </citation>
    <scope>NUCLEOTIDE SEQUENCE [LARGE SCALE GENOMIC DNA]</scope>
    <source>
        <strain evidence="6 7">DSM 23240</strain>
    </source>
</reference>
<evidence type="ECO:0000256" key="1">
    <source>
        <dbReference type="ARBA" id="ARBA00023002"/>
    </source>
</evidence>
<dbReference type="AlphaFoldDB" id="A0A840RPI1"/>
<proteinExistence type="inferred from homology"/>
<dbReference type="InterPro" id="IPR036509">
    <property type="entry name" value="Met_Sox_Rdtase_MsrA_sf"/>
</dbReference>
<evidence type="ECO:0000256" key="2">
    <source>
        <dbReference type="ARBA" id="ARBA00047806"/>
    </source>
</evidence>
<accession>A0A840RPI1</accession>
<comment type="caution">
    <text evidence="6">The sequence shown here is derived from an EMBL/GenBank/DDBJ whole genome shotgun (WGS) entry which is preliminary data.</text>
</comment>
<comment type="catalytic activity">
    <reaction evidence="2 4">
        <text>L-methionyl-[protein] + [thioredoxin]-disulfide + H2O = L-methionyl-(S)-S-oxide-[protein] + [thioredoxin]-dithiol</text>
        <dbReference type="Rhea" id="RHEA:14217"/>
        <dbReference type="Rhea" id="RHEA-COMP:10698"/>
        <dbReference type="Rhea" id="RHEA-COMP:10700"/>
        <dbReference type="Rhea" id="RHEA-COMP:12313"/>
        <dbReference type="Rhea" id="RHEA-COMP:12315"/>
        <dbReference type="ChEBI" id="CHEBI:15377"/>
        <dbReference type="ChEBI" id="CHEBI:16044"/>
        <dbReference type="ChEBI" id="CHEBI:29950"/>
        <dbReference type="ChEBI" id="CHEBI:44120"/>
        <dbReference type="ChEBI" id="CHEBI:50058"/>
        <dbReference type="EC" id="1.8.4.11"/>
    </reaction>
</comment>
<evidence type="ECO:0000256" key="4">
    <source>
        <dbReference type="HAMAP-Rule" id="MF_01401"/>
    </source>
</evidence>
<comment type="function">
    <text evidence="4">Has an important function as a repair enzyme for proteins that have been inactivated by oxidation. Catalyzes the reversible oxidation-reduction of methionine sulfoxide in proteins to methionine.</text>
</comment>
<dbReference type="SUPFAM" id="SSF55068">
    <property type="entry name" value="Peptide methionine sulfoxide reductase"/>
    <property type="match status" value="1"/>
</dbReference>
<evidence type="ECO:0000313" key="6">
    <source>
        <dbReference type="EMBL" id="MBB5199625.1"/>
    </source>
</evidence>
<dbReference type="PANTHER" id="PTHR43774:SF1">
    <property type="entry name" value="PEPTIDE METHIONINE SULFOXIDE REDUCTASE MSRA 2"/>
    <property type="match status" value="1"/>
</dbReference>
<dbReference type="EMBL" id="JACHHQ010000003">
    <property type="protein sequence ID" value="MBB5199625.1"/>
    <property type="molecule type" value="Genomic_DNA"/>
</dbReference>
<feature type="active site" evidence="4">
    <location>
        <position position="67"/>
    </location>
</feature>
<comment type="similarity">
    <text evidence="4">Belongs to the MsrA Met sulfoxide reductase family.</text>
</comment>
<dbReference type="EC" id="1.8.4.11" evidence="4"/>
<feature type="domain" description="Peptide methionine sulphoxide reductase MsrA" evidence="5">
    <location>
        <begin position="61"/>
        <end position="209"/>
    </location>
</feature>
<dbReference type="NCBIfam" id="TIGR00401">
    <property type="entry name" value="msrA"/>
    <property type="match status" value="1"/>
</dbReference>